<evidence type="ECO:0000313" key="3">
    <source>
        <dbReference type="Proteomes" id="UP001150259"/>
    </source>
</evidence>
<comment type="caution">
    <text evidence="2">The sequence shown here is derived from an EMBL/GenBank/DDBJ whole genome shotgun (WGS) entry which is preliminary data.</text>
</comment>
<dbReference type="Pfam" id="PF13411">
    <property type="entry name" value="MerR_1"/>
    <property type="match status" value="1"/>
</dbReference>
<dbReference type="Gene3D" id="1.10.1660.10">
    <property type="match status" value="1"/>
</dbReference>
<dbReference type="SMART" id="SM00422">
    <property type="entry name" value="HTH_MERR"/>
    <property type="match status" value="1"/>
</dbReference>
<dbReference type="SUPFAM" id="SSF46955">
    <property type="entry name" value="Putative DNA-binding domain"/>
    <property type="match status" value="1"/>
</dbReference>
<reference evidence="2 3" key="1">
    <citation type="submission" date="2022-11" db="EMBL/GenBank/DDBJ databases">
        <title>Anaerobic phenanthrene biodegradation by a DNRA strain PheN6.</title>
        <authorList>
            <person name="Zhang Z."/>
        </authorList>
    </citation>
    <scope>NUCLEOTIDE SEQUENCE [LARGE SCALE GENOMIC DNA]</scope>
    <source>
        <strain evidence="2 3">PheN6</strain>
    </source>
</reference>
<evidence type="ECO:0000313" key="2">
    <source>
        <dbReference type="EMBL" id="MDC5697215.1"/>
    </source>
</evidence>
<dbReference type="PROSITE" id="PS50937">
    <property type="entry name" value="HTH_MERR_2"/>
    <property type="match status" value="1"/>
</dbReference>
<evidence type="ECO:0000259" key="1">
    <source>
        <dbReference type="PROSITE" id="PS50937"/>
    </source>
</evidence>
<dbReference type="EMBL" id="JAPFQL010000028">
    <property type="protein sequence ID" value="MDC5697215.1"/>
    <property type="molecule type" value="Genomic_DNA"/>
</dbReference>
<dbReference type="Proteomes" id="UP001150259">
    <property type="component" value="Unassembled WGS sequence"/>
</dbReference>
<sequence length="207" mass="22655">MSMLAQRTTVPVATLKYYLREGLLHPGEALGATRAAYDETHVERVRLIRTLITVGGLSIDRVRLVVAALDRPPATRHELLATAHDVLRPLPRHTDRVDDTTNQDDLSARLVETLGWPVDPHSSATQQLADVIQTARQGGWDCPDEMLVHWGALAREIAETDVSPELGTMPAAEALQHAIVGTVLTDPILIALRRVAQEAVSAERLAH</sequence>
<protein>
    <submittedName>
        <fullName evidence="2">MerR family transcriptional regulator</fullName>
    </submittedName>
</protein>
<organism evidence="2 3">
    <name type="scientific">Intrasporangium calvum</name>
    <dbReference type="NCBI Taxonomy" id="53358"/>
    <lineage>
        <taxon>Bacteria</taxon>
        <taxon>Bacillati</taxon>
        <taxon>Actinomycetota</taxon>
        <taxon>Actinomycetes</taxon>
        <taxon>Micrococcales</taxon>
        <taxon>Intrasporangiaceae</taxon>
        <taxon>Intrasporangium</taxon>
    </lineage>
</organism>
<dbReference type="InterPro" id="IPR009061">
    <property type="entry name" value="DNA-bd_dom_put_sf"/>
</dbReference>
<proteinExistence type="predicted"/>
<gene>
    <name evidence="2" type="ORF">OO014_08090</name>
</gene>
<feature type="domain" description="HTH merR-type" evidence="1">
    <location>
        <begin position="1"/>
        <end position="68"/>
    </location>
</feature>
<dbReference type="RefSeq" id="WP_272461823.1">
    <property type="nucleotide sequence ID" value="NZ_JAPFQL010000028.1"/>
</dbReference>
<name>A0ABT5GH54_9MICO</name>
<keyword evidence="3" id="KW-1185">Reference proteome</keyword>
<accession>A0ABT5GH54</accession>
<dbReference type="InterPro" id="IPR000551">
    <property type="entry name" value="MerR-type_HTH_dom"/>
</dbReference>